<gene>
    <name evidence="5" type="ORF">AMAG_12392</name>
</gene>
<reference evidence="6" key="2">
    <citation type="submission" date="2009-11" db="EMBL/GenBank/DDBJ databases">
        <title>The Genome Sequence of Allomyces macrogynus strain ATCC 38327.</title>
        <authorList>
            <consortium name="The Broad Institute Genome Sequencing Platform"/>
            <person name="Russ C."/>
            <person name="Cuomo C."/>
            <person name="Shea T."/>
            <person name="Young S.K."/>
            <person name="Zeng Q."/>
            <person name="Koehrsen M."/>
            <person name="Haas B."/>
            <person name="Borodovsky M."/>
            <person name="Guigo R."/>
            <person name="Alvarado L."/>
            <person name="Berlin A."/>
            <person name="Borenstein D."/>
            <person name="Chen Z."/>
            <person name="Engels R."/>
            <person name="Freedman E."/>
            <person name="Gellesch M."/>
            <person name="Goldberg J."/>
            <person name="Griggs A."/>
            <person name="Gujja S."/>
            <person name="Heiman D."/>
            <person name="Hepburn T."/>
            <person name="Howarth C."/>
            <person name="Jen D."/>
            <person name="Larson L."/>
            <person name="Lewis B."/>
            <person name="Mehta T."/>
            <person name="Park D."/>
            <person name="Pearson M."/>
            <person name="Roberts A."/>
            <person name="Saif S."/>
            <person name="Shenoy N."/>
            <person name="Sisk P."/>
            <person name="Stolte C."/>
            <person name="Sykes S."/>
            <person name="Walk T."/>
            <person name="White J."/>
            <person name="Yandava C."/>
            <person name="Burger G."/>
            <person name="Gray M.W."/>
            <person name="Holland P.W.H."/>
            <person name="King N."/>
            <person name="Lang F.B.F."/>
            <person name="Roger A.J."/>
            <person name="Ruiz-Trillo I."/>
            <person name="Lander E."/>
            <person name="Nusbaum C."/>
        </authorList>
    </citation>
    <scope>NUCLEOTIDE SEQUENCE [LARGE SCALE GENOMIC DNA]</scope>
    <source>
        <strain evidence="6">ATCC 38327</strain>
    </source>
</reference>
<accession>A0A0L0SYR9</accession>
<dbReference type="AlphaFoldDB" id="A0A0L0SYR9"/>
<protein>
    <recommendedName>
        <fullName evidence="7">Leucine-rich repeat-containing N-terminal plant-type domain-containing protein</fullName>
    </recommendedName>
</protein>
<name>A0A0L0SYR9_ALLM3</name>
<organism evidence="5 6">
    <name type="scientific">Allomyces macrogynus (strain ATCC 38327)</name>
    <name type="common">Allomyces javanicus var. macrogynus</name>
    <dbReference type="NCBI Taxonomy" id="578462"/>
    <lineage>
        <taxon>Eukaryota</taxon>
        <taxon>Fungi</taxon>
        <taxon>Fungi incertae sedis</taxon>
        <taxon>Blastocladiomycota</taxon>
        <taxon>Blastocladiomycetes</taxon>
        <taxon>Blastocladiales</taxon>
        <taxon>Blastocladiaceae</taxon>
        <taxon>Allomyces</taxon>
    </lineage>
</organism>
<dbReference type="GO" id="GO:0005737">
    <property type="term" value="C:cytoplasm"/>
    <property type="evidence" value="ECO:0007669"/>
    <property type="project" value="TreeGrafter"/>
</dbReference>
<keyword evidence="4" id="KW-0472">Membrane</keyword>
<dbReference type="InterPro" id="IPR032675">
    <property type="entry name" value="LRR_dom_sf"/>
</dbReference>
<dbReference type="Proteomes" id="UP000054350">
    <property type="component" value="Unassembled WGS sequence"/>
</dbReference>
<feature type="compositionally biased region" description="Polar residues" evidence="3">
    <location>
        <begin position="272"/>
        <end position="282"/>
    </location>
</feature>
<dbReference type="OrthoDB" id="676979at2759"/>
<sequence length="779" mass="80130">MTDADCAAVSSLFTPGAVDPWACCHLFPGIANIQCNSEGRISSLEFLNEVAAGVSIKPEAVQSGSAFSQLTALEALKLASANLNAFPGTLSTLPNLKTLDLSKNNIKTVPDLSRFPQLANINLQGNPVTGPIELPASITQCNVPSGVCASGPGKCGNLAPCSPTSSKSAMTTITSTTATSTRTSTTATATTTASTVATVSPTSRAENSLAEPNNGISAGAWAGIGVAIALSILAIAAALFVYRRRQQQQKGKQLRSAEDGTAGASAAPNVIRRSSGNMRSSGAVNPMAAVALTAECPPRDLHDQPEERTSRAALVPRDSSVRSLSPIRRAGSPPLAAAALDTAPRPSVSSFRSKRSFMGGSSRPSLSNGRPSLSNAAALTISTPTPTPAVPLPVPNTAASLKRQPRRPSVDANSAVAESLVSGAGRSGPATSTLISLVQPAGVLLDARFTDIVLRPPTGFKPKGGAMTASRRMRAGHEWDAIFTAVQSRVARSLRTASTAPNSAMPLDPVAACAERMWTDLVAEAAKGLGAHSPMEIQASEERTARKAALMHAVVEALVPMLADLTTAPRIVDAARELGAPAPAVLAVLTAAATPSLLPANASAVSTAHDAASTVAEENGNDLDPAAIQHLVPAWADDVRARARDAYQDLAERIGLTENVVPASVAAGFRDMFVTSAVRWARVVAANPGASLVDVRPGAPLDSRWMDGAINQNASLSAFDRVLFTYFPALVEPSDAGIATVKIVRAARVWLDEQSGAGGVPAGIMMMQVGSSTSLGAVY</sequence>
<reference evidence="5 6" key="1">
    <citation type="submission" date="2009-11" db="EMBL/GenBank/DDBJ databases">
        <title>Annotation of Allomyces macrogynus ATCC 38327.</title>
        <authorList>
            <consortium name="The Broad Institute Genome Sequencing Platform"/>
            <person name="Russ C."/>
            <person name="Cuomo C."/>
            <person name="Burger G."/>
            <person name="Gray M.W."/>
            <person name="Holland P.W.H."/>
            <person name="King N."/>
            <person name="Lang F.B.F."/>
            <person name="Roger A.J."/>
            <person name="Ruiz-Trillo I."/>
            <person name="Young S.K."/>
            <person name="Zeng Q."/>
            <person name="Gargeya S."/>
            <person name="Fitzgerald M."/>
            <person name="Haas B."/>
            <person name="Abouelleil A."/>
            <person name="Alvarado L."/>
            <person name="Arachchi H.M."/>
            <person name="Berlin A."/>
            <person name="Chapman S.B."/>
            <person name="Gearin G."/>
            <person name="Goldberg J."/>
            <person name="Griggs A."/>
            <person name="Gujja S."/>
            <person name="Hansen M."/>
            <person name="Heiman D."/>
            <person name="Howarth C."/>
            <person name="Larimer J."/>
            <person name="Lui A."/>
            <person name="MacDonald P.J.P."/>
            <person name="McCowen C."/>
            <person name="Montmayeur A."/>
            <person name="Murphy C."/>
            <person name="Neiman D."/>
            <person name="Pearson M."/>
            <person name="Priest M."/>
            <person name="Roberts A."/>
            <person name="Saif S."/>
            <person name="Shea T."/>
            <person name="Sisk P."/>
            <person name="Stolte C."/>
            <person name="Sykes S."/>
            <person name="Wortman J."/>
            <person name="Nusbaum C."/>
            <person name="Birren B."/>
        </authorList>
    </citation>
    <scope>NUCLEOTIDE SEQUENCE [LARGE SCALE GENOMIC DNA]</scope>
    <source>
        <strain evidence="5 6">ATCC 38327</strain>
    </source>
</reference>
<dbReference type="EMBL" id="GG745354">
    <property type="protein sequence ID" value="KNE67657.1"/>
    <property type="molecule type" value="Genomic_DNA"/>
</dbReference>
<feature type="compositionally biased region" description="Polar residues" evidence="3">
    <location>
        <begin position="362"/>
        <end position="371"/>
    </location>
</feature>
<dbReference type="PANTHER" id="PTHR15454:SF56">
    <property type="entry name" value="PROTEIN PHOSPHATASE 1 REGULATORY SUBUNIT 7-RELATED"/>
    <property type="match status" value="1"/>
</dbReference>
<evidence type="ECO:0000256" key="3">
    <source>
        <dbReference type="SAM" id="MobiDB-lite"/>
    </source>
</evidence>
<evidence type="ECO:0000256" key="1">
    <source>
        <dbReference type="ARBA" id="ARBA00022614"/>
    </source>
</evidence>
<feature type="compositionally biased region" description="Low complexity" evidence="3">
    <location>
        <begin position="175"/>
        <end position="205"/>
    </location>
</feature>
<dbReference type="STRING" id="578462.A0A0L0SYR9"/>
<evidence type="ECO:0000313" key="5">
    <source>
        <dbReference type="EMBL" id="KNE67657.1"/>
    </source>
</evidence>
<dbReference type="PANTHER" id="PTHR15454">
    <property type="entry name" value="NISCHARIN RELATED"/>
    <property type="match status" value="1"/>
</dbReference>
<feature type="transmembrane region" description="Helical" evidence="4">
    <location>
        <begin position="218"/>
        <end position="242"/>
    </location>
</feature>
<feature type="region of interest" description="Disordered" evidence="3">
    <location>
        <begin position="296"/>
        <end position="371"/>
    </location>
</feature>
<keyword evidence="1" id="KW-0433">Leucine-rich repeat</keyword>
<feature type="compositionally biased region" description="Low complexity" evidence="3">
    <location>
        <begin position="333"/>
        <end position="346"/>
    </location>
</feature>
<evidence type="ECO:0000313" key="6">
    <source>
        <dbReference type="Proteomes" id="UP000054350"/>
    </source>
</evidence>
<feature type="region of interest" description="Disordered" evidence="3">
    <location>
        <begin position="175"/>
        <end position="209"/>
    </location>
</feature>
<dbReference type="InterPro" id="IPR001611">
    <property type="entry name" value="Leu-rich_rpt"/>
</dbReference>
<dbReference type="Pfam" id="PF13855">
    <property type="entry name" value="LRR_8"/>
    <property type="match status" value="1"/>
</dbReference>
<keyword evidence="2" id="KW-0677">Repeat</keyword>
<dbReference type="SUPFAM" id="SSF52075">
    <property type="entry name" value="Outer arm dynein light chain 1"/>
    <property type="match status" value="1"/>
</dbReference>
<keyword evidence="4" id="KW-0812">Transmembrane</keyword>
<keyword evidence="4" id="KW-1133">Transmembrane helix</keyword>
<dbReference type="Gene3D" id="3.80.10.10">
    <property type="entry name" value="Ribonuclease Inhibitor"/>
    <property type="match status" value="1"/>
</dbReference>
<evidence type="ECO:0008006" key="7">
    <source>
        <dbReference type="Google" id="ProtNLM"/>
    </source>
</evidence>
<keyword evidence="6" id="KW-1185">Reference proteome</keyword>
<evidence type="ECO:0000256" key="4">
    <source>
        <dbReference type="SAM" id="Phobius"/>
    </source>
</evidence>
<dbReference type="PROSITE" id="PS51450">
    <property type="entry name" value="LRR"/>
    <property type="match status" value="1"/>
</dbReference>
<evidence type="ECO:0000256" key="2">
    <source>
        <dbReference type="ARBA" id="ARBA00022737"/>
    </source>
</evidence>
<proteinExistence type="predicted"/>
<feature type="compositionally biased region" description="Basic and acidic residues" evidence="3">
    <location>
        <begin position="297"/>
        <end position="310"/>
    </location>
</feature>
<feature type="region of interest" description="Disordered" evidence="3">
    <location>
        <begin position="251"/>
        <end position="282"/>
    </location>
</feature>
<dbReference type="VEuPathDB" id="FungiDB:AMAG_12392"/>